<evidence type="ECO:0000313" key="3">
    <source>
        <dbReference type="Proteomes" id="UP000824175"/>
    </source>
</evidence>
<keyword evidence="1" id="KW-0175">Coiled coil</keyword>
<accession>A0A9D1KZC8</accession>
<proteinExistence type="predicted"/>
<comment type="caution">
    <text evidence="2">The sequence shown here is derived from an EMBL/GenBank/DDBJ whole genome shotgun (WGS) entry which is preliminary data.</text>
</comment>
<gene>
    <name evidence="2" type="ORF">IAD15_00765</name>
</gene>
<evidence type="ECO:0000313" key="2">
    <source>
        <dbReference type="EMBL" id="HIU12594.1"/>
    </source>
</evidence>
<reference evidence="2" key="2">
    <citation type="journal article" date="2021" name="PeerJ">
        <title>Extensive microbial diversity within the chicken gut microbiome revealed by metagenomics and culture.</title>
        <authorList>
            <person name="Gilroy R."/>
            <person name="Ravi A."/>
            <person name="Getino M."/>
            <person name="Pursley I."/>
            <person name="Horton D.L."/>
            <person name="Alikhan N.F."/>
            <person name="Baker D."/>
            <person name="Gharbi K."/>
            <person name="Hall N."/>
            <person name="Watson M."/>
            <person name="Adriaenssens E.M."/>
            <person name="Foster-Nyarko E."/>
            <person name="Jarju S."/>
            <person name="Secka A."/>
            <person name="Antonio M."/>
            <person name="Oren A."/>
            <person name="Chaudhuri R.R."/>
            <person name="La Ragione R."/>
            <person name="Hildebrand F."/>
            <person name="Pallen M.J."/>
        </authorList>
    </citation>
    <scope>NUCLEOTIDE SEQUENCE</scope>
    <source>
        <strain evidence="2">CHK195-11698</strain>
    </source>
</reference>
<feature type="coiled-coil region" evidence="1">
    <location>
        <begin position="5"/>
        <end position="65"/>
    </location>
</feature>
<dbReference type="Proteomes" id="UP000824175">
    <property type="component" value="Unassembled WGS sequence"/>
</dbReference>
<dbReference type="Gene3D" id="1.20.5.2950">
    <property type="match status" value="1"/>
</dbReference>
<sequence>MNTIIRQIIDADKQARERVEQAKAERQKARTLFADEKDDVQKKFMAEAEEKLEAKRAELKRDFESEVALSQKEYAASLAALETLYQEKKDEWIKIIVDACIAN</sequence>
<protein>
    <submittedName>
        <fullName evidence="2">Uncharacterized protein</fullName>
    </submittedName>
</protein>
<name>A0A9D1KZC8_9FIRM</name>
<dbReference type="AlphaFoldDB" id="A0A9D1KZC8"/>
<dbReference type="EMBL" id="DVMJ01000006">
    <property type="protein sequence ID" value="HIU12594.1"/>
    <property type="molecule type" value="Genomic_DNA"/>
</dbReference>
<organism evidence="2 3">
    <name type="scientific">Candidatus Fimiplasma intestinipullorum</name>
    <dbReference type="NCBI Taxonomy" id="2840825"/>
    <lineage>
        <taxon>Bacteria</taxon>
        <taxon>Bacillati</taxon>
        <taxon>Bacillota</taxon>
        <taxon>Clostridia</taxon>
        <taxon>Eubacteriales</taxon>
        <taxon>Candidatus Fimiplasma</taxon>
    </lineage>
</organism>
<reference evidence="2" key="1">
    <citation type="submission" date="2020-10" db="EMBL/GenBank/DDBJ databases">
        <authorList>
            <person name="Gilroy R."/>
        </authorList>
    </citation>
    <scope>NUCLEOTIDE SEQUENCE</scope>
    <source>
        <strain evidence="2">CHK195-11698</strain>
    </source>
</reference>
<evidence type="ECO:0000256" key="1">
    <source>
        <dbReference type="SAM" id="Coils"/>
    </source>
</evidence>